<feature type="compositionally biased region" description="Low complexity" evidence="6">
    <location>
        <begin position="40"/>
        <end position="51"/>
    </location>
</feature>
<feature type="region of interest" description="Disordered" evidence="6">
    <location>
        <begin position="413"/>
        <end position="439"/>
    </location>
</feature>
<feature type="region of interest" description="Disordered" evidence="6">
    <location>
        <begin position="187"/>
        <end position="337"/>
    </location>
</feature>
<dbReference type="AlphaFoldDB" id="B7GB75"/>
<dbReference type="OrthoDB" id="49610at2759"/>
<accession>B7GB75</accession>
<feature type="domain" description="AP2/ERF" evidence="7">
    <location>
        <begin position="852"/>
        <end position="910"/>
    </location>
</feature>
<dbReference type="EMBL" id="CM000625">
    <property type="protein sequence ID" value="EEC44166.1"/>
    <property type="molecule type" value="Genomic_DNA"/>
</dbReference>
<dbReference type="PaxDb" id="2850-Phatr55073"/>
<gene>
    <name evidence="8" type="ORF">PHATRDRAFT_55073</name>
</gene>
<dbReference type="RefSeq" id="XP_002184417.1">
    <property type="nucleotide sequence ID" value="XM_002184381.1"/>
</dbReference>
<feature type="compositionally biased region" description="Basic and acidic residues" evidence="6">
    <location>
        <begin position="256"/>
        <end position="267"/>
    </location>
</feature>
<dbReference type="KEGG" id="pti:PHATRDRAFT_55073"/>
<organism evidence="8 9">
    <name type="scientific">Phaeodactylum tricornutum (strain CCAP 1055/1)</name>
    <dbReference type="NCBI Taxonomy" id="556484"/>
    <lineage>
        <taxon>Eukaryota</taxon>
        <taxon>Sar</taxon>
        <taxon>Stramenopiles</taxon>
        <taxon>Ochrophyta</taxon>
        <taxon>Bacillariophyta</taxon>
        <taxon>Bacillariophyceae</taxon>
        <taxon>Bacillariophycidae</taxon>
        <taxon>Naviculales</taxon>
        <taxon>Phaeodactylaceae</taxon>
        <taxon>Phaeodactylum</taxon>
    </lineage>
</organism>
<feature type="compositionally biased region" description="Polar residues" evidence="6">
    <location>
        <begin position="635"/>
        <end position="657"/>
    </location>
</feature>
<dbReference type="GeneID" id="7198275"/>
<evidence type="ECO:0000256" key="2">
    <source>
        <dbReference type="ARBA" id="ARBA00023015"/>
    </source>
</evidence>
<feature type="region of interest" description="Disordered" evidence="6">
    <location>
        <begin position="595"/>
        <end position="729"/>
    </location>
</feature>
<protein>
    <recommendedName>
        <fullName evidence="7">AP2/ERF domain-containing protein</fullName>
    </recommendedName>
</protein>
<comment type="subcellular location">
    <subcellularLocation>
        <location evidence="1">Nucleus</location>
    </subcellularLocation>
</comment>
<dbReference type="InParanoid" id="B7GB75"/>
<dbReference type="InterPro" id="IPR036955">
    <property type="entry name" value="AP2/ERF_dom_sf"/>
</dbReference>
<dbReference type="InterPro" id="IPR001471">
    <property type="entry name" value="AP2/ERF_dom"/>
</dbReference>
<feature type="region of interest" description="Disordered" evidence="6">
    <location>
        <begin position="1"/>
        <end position="174"/>
    </location>
</feature>
<dbReference type="eggNOG" id="ENOG502SQWJ">
    <property type="taxonomic scope" value="Eukaryota"/>
</dbReference>
<feature type="compositionally biased region" description="Basic residues" evidence="6">
    <location>
        <begin position="799"/>
        <end position="814"/>
    </location>
</feature>
<dbReference type="GO" id="GO:0005634">
    <property type="term" value="C:nucleus"/>
    <property type="evidence" value="ECO:0007669"/>
    <property type="project" value="UniProtKB-SubCell"/>
</dbReference>
<dbReference type="PROSITE" id="PS51032">
    <property type="entry name" value="AP2_ERF"/>
    <property type="match status" value="1"/>
</dbReference>
<evidence type="ECO:0000256" key="5">
    <source>
        <dbReference type="ARBA" id="ARBA00023242"/>
    </source>
</evidence>
<feature type="compositionally biased region" description="Low complexity" evidence="6">
    <location>
        <begin position="292"/>
        <end position="309"/>
    </location>
</feature>
<dbReference type="Proteomes" id="UP000000759">
    <property type="component" value="Chromosome 23"/>
</dbReference>
<dbReference type="Gene3D" id="3.30.730.10">
    <property type="entry name" value="AP2/ERF domain"/>
    <property type="match status" value="1"/>
</dbReference>
<evidence type="ECO:0000256" key="4">
    <source>
        <dbReference type="ARBA" id="ARBA00023163"/>
    </source>
</evidence>
<evidence type="ECO:0000256" key="1">
    <source>
        <dbReference type="ARBA" id="ARBA00004123"/>
    </source>
</evidence>
<dbReference type="InterPro" id="IPR016177">
    <property type="entry name" value="DNA-bd_dom_sf"/>
</dbReference>
<dbReference type="SMART" id="SM00380">
    <property type="entry name" value="AP2"/>
    <property type="match status" value="1"/>
</dbReference>
<keyword evidence="4" id="KW-0804">Transcription</keyword>
<dbReference type="GO" id="GO:0003700">
    <property type="term" value="F:DNA-binding transcription factor activity"/>
    <property type="evidence" value="ECO:0007669"/>
    <property type="project" value="InterPro"/>
</dbReference>
<feature type="compositionally biased region" description="Polar residues" evidence="6">
    <location>
        <begin position="663"/>
        <end position="674"/>
    </location>
</feature>
<dbReference type="SUPFAM" id="SSF54171">
    <property type="entry name" value="DNA-binding domain"/>
    <property type="match status" value="1"/>
</dbReference>
<dbReference type="GO" id="GO:0003677">
    <property type="term" value="F:DNA binding"/>
    <property type="evidence" value="ECO:0007669"/>
    <property type="project" value="UniProtKB-KW"/>
</dbReference>
<keyword evidence="5" id="KW-0539">Nucleus</keyword>
<sequence>MVLEEEDEEVQARPTNVDPPSTRTVPRNTTVPTYATPGKPSTAVPTPATHTAPPPPPFVTPAARGVASDLHETTPLLTVVPPIDPPLLDPRLPESSRDGANPETDASVDSDTSAPKQVRFDAHVSPAPAEAARTGLVSRRGGRMASPARRRPIPPSSTGADAAGAAGSPSTVSSPLAATVLEYQTFRSPSRKNDEVPSLCSIHSGGGPLGNRTESFPNHQDKAPADSISCDPSEENTTSPLATDSRKDSVSFSPKMNDETTAADHRSTTPTDFSVQRLPKLDTDASQPTKTPSVFLSPSPSSRPLPEASSFEENKGSHAAVEGGGDAKPSPRHERNLATPTDFAWDYGRGPPTSTGSFDHSNVLAWLQSPTANGFFSPGGYGSIVNTPHTGIPRTPGTPTVSTSFFFTDVATLPRGNDLTPRNGDGGETPVRDGSRRSASHGISSIICISPLASAKVRGSTTSTPMNLKDVFASPREKSRMRGLPLLNDTPAKRQQLRVPRRSSSKDPSVDAVHLAERDLMEDEDLSVLLQLASNTPQHREPDGAHGNGVDPVFRSPDYRKNIGDDESGENLPTLQLPMIGNGRHDELLSSRLAQKSRSRDLGDADDFAPPPHLGMRSTSSSGSKEAYAKVLSLPNRSGSGKVNKSEGQAASNQYPTHPSYPQPISSQDHSSYYSMPHGVPSGPSGSMRISMGGPPPTAAGKGSPSRPHGGRSPHDAPHPYHDYSTHNGMQYPSQHPMYSQYAPYGTYPYAYPPLRQMPMYSAQHPSAGPTTPLKKSVVKMKSGTKRPLTEKLALGSAKKQRKSPSASAKKKNKSPQITDKAELQKAADAIRAVNAASGGKNDKAAALAAAILRGVTMRPSGKWQAQLYFSGKSRYIGVFDTREKAALAYEIAREKLKAGGGEGAGSQSPKTTENLVNTARKAAFDGVNEKLAK</sequence>
<feature type="region of interest" description="Disordered" evidence="6">
    <location>
        <begin position="762"/>
        <end position="820"/>
    </location>
</feature>
<feature type="compositionally biased region" description="Low complexity" evidence="6">
    <location>
        <begin position="19"/>
        <end position="33"/>
    </location>
</feature>
<evidence type="ECO:0000313" key="8">
    <source>
        <dbReference type="EMBL" id="EEC44166.1"/>
    </source>
</evidence>
<feature type="region of interest" description="Disordered" evidence="6">
    <location>
        <begin position="536"/>
        <end position="582"/>
    </location>
</feature>
<keyword evidence="3" id="KW-0238">DNA-binding</keyword>
<reference evidence="8 9" key="1">
    <citation type="journal article" date="2008" name="Nature">
        <title>The Phaeodactylum genome reveals the evolutionary history of diatom genomes.</title>
        <authorList>
            <person name="Bowler C."/>
            <person name="Allen A.E."/>
            <person name="Badger J.H."/>
            <person name="Grimwood J."/>
            <person name="Jabbari K."/>
            <person name="Kuo A."/>
            <person name="Maheswari U."/>
            <person name="Martens C."/>
            <person name="Maumus F."/>
            <person name="Otillar R.P."/>
            <person name="Rayko E."/>
            <person name="Salamov A."/>
            <person name="Vandepoele K."/>
            <person name="Beszteri B."/>
            <person name="Gruber A."/>
            <person name="Heijde M."/>
            <person name="Katinka M."/>
            <person name="Mock T."/>
            <person name="Valentin K."/>
            <person name="Verret F."/>
            <person name="Berges J.A."/>
            <person name="Brownlee C."/>
            <person name="Cadoret J.P."/>
            <person name="Chiovitti A."/>
            <person name="Choi C.J."/>
            <person name="Coesel S."/>
            <person name="De Martino A."/>
            <person name="Detter J.C."/>
            <person name="Durkin C."/>
            <person name="Falciatore A."/>
            <person name="Fournet J."/>
            <person name="Haruta M."/>
            <person name="Huysman M.J."/>
            <person name="Jenkins B.D."/>
            <person name="Jiroutova K."/>
            <person name="Jorgensen R.E."/>
            <person name="Joubert Y."/>
            <person name="Kaplan A."/>
            <person name="Kroger N."/>
            <person name="Kroth P.G."/>
            <person name="La Roche J."/>
            <person name="Lindquist E."/>
            <person name="Lommer M."/>
            <person name="Martin-Jezequel V."/>
            <person name="Lopez P.J."/>
            <person name="Lucas S."/>
            <person name="Mangogna M."/>
            <person name="McGinnis K."/>
            <person name="Medlin L.K."/>
            <person name="Montsant A."/>
            <person name="Oudot-Le Secq M.P."/>
            <person name="Napoli C."/>
            <person name="Obornik M."/>
            <person name="Parker M.S."/>
            <person name="Petit J.L."/>
            <person name="Porcel B.M."/>
            <person name="Poulsen N."/>
            <person name="Robison M."/>
            <person name="Rychlewski L."/>
            <person name="Rynearson T.A."/>
            <person name="Schmutz J."/>
            <person name="Shapiro H."/>
            <person name="Siaut M."/>
            <person name="Stanley M."/>
            <person name="Sussman M.R."/>
            <person name="Taylor A.R."/>
            <person name="Vardi A."/>
            <person name="von Dassow P."/>
            <person name="Vyverman W."/>
            <person name="Willis A."/>
            <person name="Wyrwicz L.S."/>
            <person name="Rokhsar D.S."/>
            <person name="Weissenbach J."/>
            <person name="Armbrust E.V."/>
            <person name="Green B.R."/>
            <person name="Van de Peer Y."/>
            <person name="Grigoriev I.V."/>
        </authorList>
    </citation>
    <scope>NUCLEOTIDE SEQUENCE [LARGE SCALE GENOMIC DNA]</scope>
    <source>
        <strain evidence="8 9">CCAP 1055/1</strain>
    </source>
</reference>
<name>B7GB75_PHATC</name>
<dbReference type="SMR" id="B7GB75"/>
<evidence type="ECO:0000256" key="6">
    <source>
        <dbReference type="SAM" id="MobiDB-lite"/>
    </source>
</evidence>
<proteinExistence type="predicted"/>
<feature type="region of interest" description="Disordered" evidence="6">
    <location>
        <begin position="474"/>
        <end position="511"/>
    </location>
</feature>
<dbReference type="HOGENOM" id="CLU_313640_0_0_1"/>
<keyword evidence="9" id="KW-1185">Reference proteome</keyword>
<keyword evidence="2" id="KW-0805">Transcription regulation</keyword>
<feature type="compositionally biased region" description="Basic and acidic residues" evidence="6">
    <location>
        <begin position="713"/>
        <end position="725"/>
    </location>
</feature>
<evidence type="ECO:0000259" key="7">
    <source>
        <dbReference type="PROSITE" id="PS51032"/>
    </source>
</evidence>
<evidence type="ECO:0000256" key="3">
    <source>
        <dbReference type="ARBA" id="ARBA00023125"/>
    </source>
</evidence>
<evidence type="ECO:0000313" key="9">
    <source>
        <dbReference type="Proteomes" id="UP000000759"/>
    </source>
</evidence>
<reference evidence="9" key="2">
    <citation type="submission" date="2008-08" db="EMBL/GenBank/DDBJ databases">
        <authorList>
            <consortium name="Diatom Consortium"/>
            <person name="Grigoriev I."/>
            <person name="Grimwood J."/>
            <person name="Kuo A."/>
            <person name="Otillar R.P."/>
            <person name="Salamov A."/>
            <person name="Detter J.C."/>
            <person name="Lindquist E."/>
            <person name="Shapiro H."/>
            <person name="Lucas S."/>
            <person name="Glavina del Rio T."/>
            <person name="Pitluck S."/>
            <person name="Rokhsar D."/>
            <person name="Bowler C."/>
        </authorList>
    </citation>
    <scope>GENOME REANNOTATION</scope>
    <source>
        <strain evidence="9">CCAP 1055/1</strain>
    </source>
</reference>
<feature type="compositionally biased region" description="Low complexity" evidence="6">
    <location>
        <begin position="156"/>
        <end position="171"/>
    </location>
</feature>